<dbReference type="InterPro" id="IPR029063">
    <property type="entry name" value="SAM-dependent_MTases_sf"/>
</dbReference>
<sequence length="283" mass="31576">MAAGTNYDDFAQAYADGNESSLLNAFYERPAMLQMAGEVAGRRILDIGCGSGPLAHELMTRGAFVSGFDASQAMIDLARSRLGEQADLQVADLGEQLLYAADTFDDAIASLVLHYLEDWTRPLAEIRRVLKPGGRLLLSLNHPILYPWNHPGEDYIQRVQYTDELSFAGQPASLTYWHRPLLETMTAFLEAGFSIEKVWEPPYSKDAPEQIVPERIRERDAFLSFIFFELLSGKWGLLLSAPADSVPGGGHLPDWTPGRRLMDWRMRELLGSLGRCALSEPGW</sequence>
<accession>A0ABX4MZF3</accession>
<evidence type="ECO:0000256" key="2">
    <source>
        <dbReference type="ARBA" id="ARBA00022679"/>
    </source>
</evidence>
<reference evidence="5 6" key="1">
    <citation type="submission" date="2017-11" db="EMBL/GenBank/DDBJ databases">
        <title>Sequencing the genomes of 1000 actinobacteria strains.</title>
        <authorList>
            <person name="Klenk H.-P."/>
        </authorList>
    </citation>
    <scope>NUCLEOTIDE SEQUENCE [LARGE SCALE GENOMIC DNA]</scope>
    <source>
        <strain evidence="5 6">DSM 12798</strain>
    </source>
</reference>
<evidence type="ECO:0000313" key="6">
    <source>
        <dbReference type="Proteomes" id="UP000229263"/>
    </source>
</evidence>
<dbReference type="SUPFAM" id="SSF53335">
    <property type="entry name" value="S-adenosyl-L-methionine-dependent methyltransferases"/>
    <property type="match status" value="1"/>
</dbReference>
<keyword evidence="6" id="KW-1185">Reference proteome</keyword>
<dbReference type="GO" id="GO:0032259">
    <property type="term" value="P:methylation"/>
    <property type="evidence" value="ECO:0007669"/>
    <property type="project" value="UniProtKB-KW"/>
</dbReference>
<dbReference type="PANTHER" id="PTHR43464:SF19">
    <property type="entry name" value="UBIQUINONE BIOSYNTHESIS O-METHYLTRANSFERASE, MITOCHONDRIAL"/>
    <property type="match status" value="1"/>
</dbReference>
<dbReference type="EMBL" id="PGEY01000001">
    <property type="protein sequence ID" value="PJJ43611.1"/>
    <property type="molecule type" value="Genomic_DNA"/>
</dbReference>
<dbReference type="Gene3D" id="3.40.50.150">
    <property type="entry name" value="Vaccinia Virus protein VP39"/>
    <property type="match status" value="1"/>
</dbReference>
<dbReference type="Pfam" id="PF08241">
    <property type="entry name" value="Methyltransf_11"/>
    <property type="match status" value="1"/>
</dbReference>
<evidence type="ECO:0000259" key="4">
    <source>
        <dbReference type="Pfam" id="PF08241"/>
    </source>
</evidence>
<keyword evidence="1 5" id="KW-0489">Methyltransferase</keyword>
<keyword evidence="3" id="KW-0949">S-adenosyl-L-methionine</keyword>
<dbReference type="Proteomes" id="UP000229263">
    <property type="component" value="Unassembled WGS sequence"/>
</dbReference>
<comment type="caution">
    <text evidence="5">The sequence shown here is derived from an EMBL/GenBank/DDBJ whole genome shotgun (WGS) entry which is preliminary data.</text>
</comment>
<dbReference type="CDD" id="cd02440">
    <property type="entry name" value="AdoMet_MTases"/>
    <property type="match status" value="1"/>
</dbReference>
<dbReference type="PANTHER" id="PTHR43464">
    <property type="entry name" value="METHYLTRANSFERASE"/>
    <property type="match status" value="1"/>
</dbReference>
<evidence type="ECO:0000313" key="5">
    <source>
        <dbReference type="EMBL" id="PJJ43611.1"/>
    </source>
</evidence>
<organism evidence="5 6">
    <name type="scientific">Glutamicibacter mysorens</name>
    <dbReference type="NCBI Taxonomy" id="257984"/>
    <lineage>
        <taxon>Bacteria</taxon>
        <taxon>Bacillati</taxon>
        <taxon>Actinomycetota</taxon>
        <taxon>Actinomycetes</taxon>
        <taxon>Micrococcales</taxon>
        <taxon>Micrococcaceae</taxon>
        <taxon>Glutamicibacter</taxon>
    </lineage>
</organism>
<dbReference type="GO" id="GO:0008168">
    <property type="term" value="F:methyltransferase activity"/>
    <property type="evidence" value="ECO:0007669"/>
    <property type="project" value="UniProtKB-KW"/>
</dbReference>
<gene>
    <name evidence="5" type="ORF">ATK23_0805</name>
</gene>
<evidence type="ECO:0000256" key="1">
    <source>
        <dbReference type="ARBA" id="ARBA00022603"/>
    </source>
</evidence>
<protein>
    <submittedName>
        <fullName evidence="5">Methyltransferase family protein</fullName>
    </submittedName>
</protein>
<feature type="domain" description="Methyltransferase type 11" evidence="4">
    <location>
        <begin position="45"/>
        <end position="137"/>
    </location>
</feature>
<name>A0ABX4MZF3_9MICC</name>
<keyword evidence="2" id="KW-0808">Transferase</keyword>
<proteinExistence type="predicted"/>
<dbReference type="InterPro" id="IPR013216">
    <property type="entry name" value="Methyltransf_11"/>
</dbReference>
<evidence type="ECO:0000256" key="3">
    <source>
        <dbReference type="ARBA" id="ARBA00022691"/>
    </source>
</evidence>